<comment type="caution">
    <text evidence="1">The sequence shown here is derived from an EMBL/GenBank/DDBJ whole genome shotgun (WGS) entry which is preliminary data.</text>
</comment>
<organism evidence="1 2">
    <name type="scientific">Trifolium pratense</name>
    <name type="common">Red clover</name>
    <dbReference type="NCBI Taxonomy" id="57577"/>
    <lineage>
        <taxon>Eukaryota</taxon>
        <taxon>Viridiplantae</taxon>
        <taxon>Streptophyta</taxon>
        <taxon>Embryophyta</taxon>
        <taxon>Tracheophyta</taxon>
        <taxon>Spermatophyta</taxon>
        <taxon>Magnoliopsida</taxon>
        <taxon>eudicotyledons</taxon>
        <taxon>Gunneridae</taxon>
        <taxon>Pentapetalae</taxon>
        <taxon>rosids</taxon>
        <taxon>fabids</taxon>
        <taxon>Fabales</taxon>
        <taxon>Fabaceae</taxon>
        <taxon>Papilionoideae</taxon>
        <taxon>50 kb inversion clade</taxon>
        <taxon>NPAAA clade</taxon>
        <taxon>Hologalegina</taxon>
        <taxon>IRL clade</taxon>
        <taxon>Trifolieae</taxon>
        <taxon>Trifolium</taxon>
    </lineage>
</organism>
<reference evidence="1 2" key="2">
    <citation type="journal article" date="2017" name="Front. Plant Sci.">
        <title>Gene Classification and Mining of Molecular Markers Useful in Red Clover (Trifolium pratense) Breeding.</title>
        <authorList>
            <person name="Istvanek J."/>
            <person name="Dluhosova J."/>
            <person name="Dluhos P."/>
            <person name="Patkova L."/>
            <person name="Nedelnik J."/>
            <person name="Repkova J."/>
        </authorList>
    </citation>
    <scope>NUCLEOTIDE SEQUENCE [LARGE SCALE GENOMIC DNA]</scope>
    <source>
        <strain evidence="2">cv. Tatra</strain>
        <tissue evidence="1">Young leaves</tissue>
    </source>
</reference>
<sequence>GYGHIRPECPTYQKRAKKGLTASWSEDDDSEDDTTSVTAKHISVLTESSVLRVKKYAGSLRNKR</sequence>
<evidence type="ECO:0000313" key="1">
    <source>
        <dbReference type="EMBL" id="PNX63320.1"/>
    </source>
</evidence>
<dbReference type="AlphaFoldDB" id="A0A2K3KAJ6"/>
<accession>A0A2K3KAJ6</accession>
<dbReference type="Proteomes" id="UP000236291">
    <property type="component" value="Unassembled WGS sequence"/>
</dbReference>
<reference evidence="1 2" key="1">
    <citation type="journal article" date="2014" name="Am. J. Bot.">
        <title>Genome assembly and annotation for red clover (Trifolium pratense; Fabaceae).</title>
        <authorList>
            <person name="Istvanek J."/>
            <person name="Jaros M."/>
            <person name="Krenek A."/>
            <person name="Repkova J."/>
        </authorList>
    </citation>
    <scope>NUCLEOTIDE SEQUENCE [LARGE SCALE GENOMIC DNA]</scope>
    <source>
        <strain evidence="2">cv. Tatra</strain>
        <tissue evidence="1">Young leaves</tissue>
    </source>
</reference>
<proteinExistence type="predicted"/>
<name>A0A2K3KAJ6_TRIPR</name>
<evidence type="ECO:0000313" key="2">
    <source>
        <dbReference type="Proteomes" id="UP000236291"/>
    </source>
</evidence>
<dbReference type="EMBL" id="ASHM01154314">
    <property type="protein sequence ID" value="PNX63320.1"/>
    <property type="molecule type" value="Genomic_DNA"/>
</dbReference>
<protein>
    <recommendedName>
        <fullName evidence="3">Gag-pol polyprotein</fullName>
    </recommendedName>
</protein>
<gene>
    <name evidence="1" type="ORF">L195_g061568</name>
</gene>
<feature type="non-terminal residue" evidence="1">
    <location>
        <position position="1"/>
    </location>
</feature>
<evidence type="ECO:0008006" key="3">
    <source>
        <dbReference type="Google" id="ProtNLM"/>
    </source>
</evidence>